<dbReference type="PROSITE" id="PS50144">
    <property type="entry name" value="MATH"/>
    <property type="match status" value="1"/>
</dbReference>
<dbReference type="InterPro" id="IPR037238">
    <property type="entry name" value="YbiA-like_sf"/>
</dbReference>
<dbReference type="Gene3D" id="3.30.710.10">
    <property type="entry name" value="Potassium Channel Kv1.1, Chain A"/>
    <property type="match status" value="1"/>
</dbReference>
<dbReference type="Pfam" id="PF08719">
    <property type="entry name" value="NADAR"/>
    <property type="match status" value="1"/>
</dbReference>
<dbReference type="InterPro" id="IPR011333">
    <property type="entry name" value="SKP1/BTB/POZ_sf"/>
</dbReference>
<feature type="non-terminal residue" evidence="3">
    <location>
        <position position="1"/>
    </location>
</feature>
<dbReference type="CDD" id="cd00121">
    <property type="entry name" value="MATH"/>
    <property type="match status" value="1"/>
</dbReference>
<reference evidence="3" key="1">
    <citation type="submission" date="2020-11" db="EMBL/GenBank/DDBJ databases">
        <authorList>
            <person name="Tran Van P."/>
        </authorList>
    </citation>
    <scope>NUCLEOTIDE SEQUENCE</scope>
</reference>
<dbReference type="Pfam" id="PF00651">
    <property type="entry name" value="BTB"/>
    <property type="match status" value="1"/>
</dbReference>
<keyword evidence="4" id="KW-1185">Reference proteome</keyword>
<dbReference type="AlphaFoldDB" id="A0A7R9KHG6"/>
<dbReference type="EMBL" id="OC855447">
    <property type="protein sequence ID" value="CAD7621995.1"/>
    <property type="molecule type" value="Genomic_DNA"/>
</dbReference>
<dbReference type="InterPro" id="IPR012816">
    <property type="entry name" value="NADAR"/>
</dbReference>
<dbReference type="CDD" id="cd15457">
    <property type="entry name" value="NADAR"/>
    <property type="match status" value="1"/>
</dbReference>
<evidence type="ECO:0000259" key="1">
    <source>
        <dbReference type="PROSITE" id="PS50097"/>
    </source>
</evidence>
<evidence type="ECO:0000313" key="3">
    <source>
        <dbReference type="EMBL" id="CAD7621995.1"/>
    </source>
</evidence>
<dbReference type="EMBL" id="CAJPIZ010000872">
    <property type="protein sequence ID" value="CAG2102425.1"/>
    <property type="molecule type" value="Genomic_DNA"/>
</dbReference>
<dbReference type="PANTHER" id="PTHR47022">
    <property type="entry name" value="BTB AND MATH DOMAIN-CONTAINING PROTEIN 36-RELATED"/>
    <property type="match status" value="1"/>
</dbReference>
<evidence type="ECO:0000259" key="2">
    <source>
        <dbReference type="PROSITE" id="PS50144"/>
    </source>
</evidence>
<dbReference type="OrthoDB" id="6408997at2759"/>
<dbReference type="SUPFAM" id="SSF49599">
    <property type="entry name" value="TRAF domain-like"/>
    <property type="match status" value="1"/>
</dbReference>
<evidence type="ECO:0000313" key="4">
    <source>
        <dbReference type="Proteomes" id="UP000759131"/>
    </source>
</evidence>
<proteinExistence type="predicted"/>
<gene>
    <name evidence="3" type="ORF">OSB1V03_LOCUS2464</name>
</gene>
<dbReference type="Proteomes" id="UP000759131">
    <property type="component" value="Unassembled WGS sequence"/>
</dbReference>
<dbReference type="NCBIfam" id="TIGR02464">
    <property type="entry name" value="ribofla_fusion"/>
    <property type="match status" value="1"/>
</dbReference>
<dbReference type="InterPro" id="IPR000210">
    <property type="entry name" value="BTB/POZ_dom"/>
</dbReference>
<accession>A0A7R9KHG6</accession>
<name>A0A7R9KHG6_9ACAR</name>
<sequence length="446" mass="51426">QIMVNTYEVNTTSGDPPSEVITKYCSFYVRCLWLTHLVSNCSCNVRVKLTLVAQSPNGHNIIKNFERKFPIESKCGYGFPQFIAFQDLLNDEKGFIKDNTIVVEAKVSADRPYGVIMRSNEGNIFGTIQRKCVDLNPEVIYFTNESECNIVFKVEGKQIPALKELLIYKSNYFRSMFSGNYTESEDKEIEIQDTTHEAFKTIIWYLYSHELAIDSEDMLIGLDFQYEVYRLADRFQIKRLLIYFENQFKANITEENLELGNDVSVYSSDGQMLGYGGFSNASPLSNFYKTSFTYNGHHFEYSECAIMYEKAITFGDQITADKVLKCRSPWMAKRLGREVKPFDAHKWVEARDQRVPQILYAKFTQNPALKKWLLSTGSAVLAEVAAQDIAGHMKYQDPIWGVCIGAYHKDILWPTEWHRYGHNFLGNTLVSVRQTIAHEITVMRFV</sequence>
<dbReference type="InterPro" id="IPR008974">
    <property type="entry name" value="TRAF-like"/>
</dbReference>
<feature type="domain" description="BTB" evidence="1">
    <location>
        <begin position="148"/>
        <end position="215"/>
    </location>
</feature>
<dbReference type="SMART" id="SM00225">
    <property type="entry name" value="BTB"/>
    <property type="match status" value="1"/>
</dbReference>
<dbReference type="PROSITE" id="PS50097">
    <property type="entry name" value="BTB"/>
    <property type="match status" value="1"/>
</dbReference>
<dbReference type="SUPFAM" id="SSF54695">
    <property type="entry name" value="POZ domain"/>
    <property type="match status" value="1"/>
</dbReference>
<feature type="domain" description="MATH" evidence="2">
    <location>
        <begin position="1"/>
        <end position="107"/>
    </location>
</feature>
<dbReference type="Gene3D" id="2.60.210.10">
    <property type="entry name" value="Apoptosis, Tumor Necrosis Factor Receptor Associated Protein 2, Chain A"/>
    <property type="match status" value="1"/>
</dbReference>
<dbReference type="SUPFAM" id="SSF143990">
    <property type="entry name" value="YbiA-like"/>
    <property type="match status" value="1"/>
</dbReference>
<dbReference type="InterPro" id="IPR002083">
    <property type="entry name" value="MATH/TRAF_dom"/>
</dbReference>
<dbReference type="Pfam" id="PF22486">
    <property type="entry name" value="MATH_2"/>
    <property type="match status" value="1"/>
</dbReference>
<organism evidence="3">
    <name type="scientific">Medioppia subpectinata</name>
    <dbReference type="NCBI Taxonomy" id="1979941"/>
    <lineage>
        <taxon>Eukaryota</taxon>
        <taxon>Metazoa</taxon>
        <taxon>Ecdysozoa</taxon>
        <taxon>Arthropoda</taxon>
        <taxon>Chelicerata</taxon>
        <taxon>Arachnida</taxon>
        <taxon>Acari</taxon>
        <taxon>Acariformes</taxon>
        <taxon>Sarcoptiformes</taxon>
        <taxon>Oribatida</taxon>
        <taxon>Brachypylina</taxon>
        <taxon>Oppioidea</taxon>
        <taxon>Oppiidae</taxon>
        <taxon>Medioppia</taxon>
    </lineage>
</organism>
<dbReference type="Gene3D" id="1.10.357.40">
    <property type="entry name" value="YbiA-like"/>
    <property type="match status" value="1"/>
</dbReference>
<evidence type="ECO:0008006" key="5">
    <source>
        <dbReference type="Google" id="ProtNLM"/>
    </source>
</evidence>
<protein>
    <recommendedName>
        <fullName evidence="5">BTB domain-containing protein</fullName>
    </recommendedName>
</protein>
<dbReference type="PANTHER" id="PTHR47022:SF1">
    <property type="entry name" value="BTB AND MATH DOMAIN-CONTAINING PROTEIN 36-RELATED"/>
    <property type="match status" value="1"/>
</dbReference>